<protein>
    <submittedName>
        <fullName evidence="1">Uncharacterized protein</fullName>
    </submittedName>
</protein>
<accession>A0A4Z1SWU9</accession>
<evidence type="ECO:0000313" key="2">
    <source>
        <dbReference type="Proteomes" id="UP000315496"/>
    </source>
</evidence>
<gene>
    <name evidence="1" type="ORF">GMRT_13489</name>
</gene>
<proteinExistence type="predicted"/>
<comment type="caution">
    <text evidence="1">The sequence shown here is derived from an EMBL/GenBank/DDBJ whole genome shotgun (WGS) entry which is preliminary data.</text>
</comment>
<dbReference type="Proteomes" id="UP000315496">
    <property type="component" value="Chromosome 3"/>
</dbReference>
<name>A0A4Z1SWU9_GIAMU</name>
<reference evidence="1 2" key="1">
    <citation type="submission" date="2019-05" db="EMBL/GenBank/DDBJ databases">
        <title>The compact genome of Giardia muris reveals important steps in the evolution of intestinal protozoan parasites.</title>
        <authorList>
            <person name="Xu F."/>
            <person name="Jimenez-Gonzalez A."/>
            <person name="Einarsson E."/>
            <person name="Astvaldsson A."/>
            <person name="Peirasmaki D."/>
            <person name="Eckmann L."/>
            <person name="Andersson J.O."/>
            <person name="Svard S.G."/>
            <person name="Jerlstrom-Hultqvist J."/>
        </authorList>
    </citation>
    <scope>NUCLEOTIDE SEQUENCE [LARGE SCALE GENOMIC DNA]</scope>
    <source>
        <strain evidence="1 2">Roberts-Thomson</strain>
    </source>
</reference>
<sequence>MGTLTSTRRPALLIPFFLPWGMSCENPTRGFVEALTRAICDAVFPRKHSYPGMHVELGVISASGGDKKAIPIMQSVLKKQAGLLKNVHVVEYPFKDESLKPLTMIHSLPLCIAVPLNLTSMEVKVSTKISVCEYIRQVPSVFLKLYADLLQTKFYTDSEQPKGVHPVMNLQRQNLEACLEGVCKEGKQLCIGTEDPLKEAVAKGGHRDARCFALPFTWILNKKKRTLDELKGDLKDCMEVIIERYLSLYDESEASRA</sequence>
<keyword evidence="2" id="KW-1185">Reference proteome</keyword>
<dbReference type="EMBL" id="VDLU01000003">
    <property type="protein sequence ID" value="TNJ27998.1"/>
    <property type="molecule type" value="Genomic_DNA"/>
</dbReference>
<evidence type="ECO:0000313" key="1">
    <source>
        <dbReference type="EMBL" id="TNJ27998.1"/>
    </source>
</evidence>
<dbReference type="VEuPathDB" id="GiardiaDB:GMRT_13489"/>
<dbReference type="AlphaFoldDB" id="A0A4Z1SWU9"/>
<organism evidence="1 2">
    <name type="scientific">Giardia muris</name>
    <dbReference type="NCBI Taxonomy" id="5742"/>
    <lineage>
        <taxon>Eukaryota</taxon>
        <taxon>Metamonada</taxon>
        <taxon>Diplomonadida</taxon>
        <taxon>Hexamitidae</taxon>
        <taxon>Giardiinae</taxon>
        <taxon>Giardia</taxon>
    </lineage>
</organism>